<dbReference type="InterPro" id="IPR011701">
    <property type="entry name" value="MFS"/>
</dbReference>
<keyword evidence="2 5" id="KW-0812">Transmembrane</keyword>
<proteinExistence type="predicted"/>
<feature type="transmembrane region" description="Helical" evidence="5">
    <location>
        <begin position="381"/>
        <end position="402"/>
    </location>
</feature>
<dbReference type="InterPro" id="IPR005829">
    <property type="entry name" value="Sugar_transporter_CS"/>
</dbReference>
<feature type="transmembrane region" description="Helical" evidence="5">
    <location>
        <begin position="172"/>
        <end position="193"/>
    </location>
</feature>
<sequence length="430" mass="45821">MFTFGRNGGIPYPAPHAEVNMTPEHVPPRSASEDLGRDWFLGYALAWFAYWLLVMMPPQFMTPHLIGIIEPEQKVGVLSFLLILNAAVAVVCVPLAGMACDRTRSRFGRRRIWAVGGLLVAGVPFALVGSQDDWRVVAALMVPVSMGTSAFLVALSAVIADRVPPRRRGTASAAMGVPQVVAVVVGMVIVTMLVTSLGASWAVIAFLAAVAAAPFLLGGRGRPGPAMQPGARVKAGEKVPFPRPRKHPDYYWALASRVLINAGNGIGTAYLLYFLDDVLHRKDPDTSLLILTLVYLVFCAVSGFLGGRLSDRLGRRRELVALAGALQAAAALLLAVVPSWPTAILSAMLLGVGLGAFLSVDQALVTDVLPDQRTRARDLGIINAAQNVPLYAAIGWAVLALLDDYQALYAAAALIMVLGSVSVMRIRSVR</sequence>
<reference evidence="7 8" key="1">
    <citation type="journal article" date="2019" name="Int. J. Syst. Evol. Microbiol.">
        <title>The Global Catalogue of Microorganisms (GCM) 10K type strain sequencing project: providing services to taxonomists for standard genome sequencing and annotation.</title>
        <authorList>
            <consortium name="The Broad Institute Genomics Platform"/>
            <consortium name="The Broad Institute Genome Sequencing Center for Infectious Disease"/>
            <person name="Wu L."/>
            <person name="Ma J."/>
        </authorList>
    </citation>
    <scope>NUCLEOTIDE SEQUENCE [LARGE SCALE GENOMIC DNA]</scope>
    <source>
        <strain evidence="7 8">JCM 10696</strain>
    </source>
</reference>
<organism evidence="7 8">
    <name type="scientific">Actinocorallia libanotica</name>
    <dbReference type="NCBI Taxonomy" id="46162"/>
    <lineage>
        <taxon>Bacteria</taxon>
        <taxon>Bacillati</taxon>
        <taxon>Actinomycetota</taxon>
        <taxon>Actinomycetes</taxon>
        <taxon>Streptosporangiales</taxon>
        <taxon>Thermomonosporaceae</taxon>
        <taxon>Actinocorallia</taxon>
    </lineage>
</organism>
<name>A0ABN1QJ84_9ACTN</name>
<dbReference type="SUPFAM" id="SSF103473">
    <property type="entry name" value="MFS general substrate transporter"/>
    <property type="match status" value="1"/>
</dbReference>
<accession>A0ABN1QJ84</accession>
<dbReference type="InterPro" id="IPR020846">
    <property type="entry name" value="MFS_dom"/>
</dbReference>
<comment type="subcellular location">
    <subcellularLocation>
        <location evidence="1">Cell membrane</location>
        <topology evidence="1">Multi-pass membrane protein</topology>
    </subcellularLocation>
</comment>
<feature type="transmembrane region" description="Helical" evidence="5">
    <location>
        <begin position="39"/>
        <end position="57"/>
    </location>
</feature>
<dbReference type="Proteomes" id="UP001500665">
    <property type="component" value="Unassembled WGS sequence"/>
</dbReference>
<feature type="transmembrane region" description="Helical" evidence="5">
    <location>
        <begin position="343"/>
        <end position="360"/>
    </location>
</feature>
<evidence type="ECO:0000313" key="7">
    <source>
        <dbReference type="EMBL" id="GAA0943471.1"/>
    </source>
</evidence>
<feature type="transmembrane region" description="Helical" evidence="5">
    <location>
        <begin position="250"/>
        <end position="275"/>
    </location>
</feature>
<evidence type="ECO:0000259" key="6">
    <source>
        <dbReference type="PROSITE" id="PS50850"/>
    </source>
</evidence>
<feature type="transmembrane region" description="Helical" evidence="5">
    <location>
        <begin position="319"/>
        <end position="337"/>
    </location>
</feature>
<dbReference type="PANTHER" id="PTHR23528">
    <property type="match status" value="1"/>
</dbReference>
<feature type="transmembrane region" description="Helical" evidence="5">
    <location>
        <begin position="408"/>
        <end position="426"/>
    </location>
</feature>
<dbReference type="PROSITE" id="PS50850">
    <property type="entry name" value="MFS"/>
    <property type="match status" value="1"/>
</dbReference>
<keyword evidence="4 5" id="KW-0472">Membrane</keyword>
<evidence type="ECO:0000256" key="4">
    <source>
        <dbReference type="ARBA" id="ARBA00023136"/>
    </source>
</evidence>
<keyword evidence="8" id="KW-1185">Reference proteome</keyword>
<evidence type="ECO:0000256" key="3">
    <source>
        <dbReference type="ARBA" id="ARBA00022989"/>
    </source>
</evidence>
<dbReference type="Gene3D" id="1.20.1250.20">
    <property type="entry name" value="MFS general substrate transporter like domains"/>
    <property type="match status" value="2"/>
</dbReference>
<evidence type="ECO:0000256" key="5">
    <source>
        <dbReference type="SAM" id="Phobius"/>
    </source>
</evidence>
<keyword evidence="3 5" id="KW-1133">Transmembrane helix</keyword>
<feature type="transmembrane region" description="Helical" evidence="5">
    <location>
        <begin position="287"/>
        <end position="307"/>
    </location>
</feature>
<evidence type="ECO:0000313" key="8">
    <source>
        <dbReference type="Proteomes" id="UP001500665"/>
    </source>
</evidence>
<evidence type="ECO:0000256" key="1">
    <source>
        <dbReference type="ARBA" id="ARBA00004651"/>
    </source>
</evidence>
<feature type="domain" description="Major facilitator superfamily (MFS) profile" evidence="6">
    <location>
        <begin position="253"/>
        <end position="430"/>
    </location>
</feature>
<feature type="transmembrane region" description="Helical" evidence="5">
    <location>
        <begin position="136"/>
        <end position="160"/>
    </location>
</feature>
<gene>
    <name evidence="7" type="ORF">GCM10009550_15510</name>
</gene>
<evidence type="ECO:0000256" key="2">
    <source>
        <dbReference type="ARBA" id="ARBA00022692"/>
    </source>
</evidence>
<feature type="transmembrane region" description="Helical" evidence="5">
    <location>
        <begin position="77"/>
        <end position="100"/>
    </location>
</feature>
<dbReference type="PANTHER" id="PTHR23528:SF1">
    <property type="entry name" value="MAJOR FACILITATOR SUPERFAMILY (MFS) PROFILE DOMAIN-CONTAINING PROTEIN"/>
    <property type="match status" value="1"/>
</dbReference>
<feature type="transmembrane region" description="Helical" evidence="5">
    <location>
        <begin position="199"/>
        <end position="217"/>
    </location>
</feature>
<protein>
    <submittedName>
        <fullName evidence="7">MFS transporter</fullName>
    </submittedName>
</protein>
<dbReference type="Pfam" id="PF07690">
    <property type="entry name" value="MFS_1"/>
    <property type="match status" value="2"/>
</dbReference>
<dbReference type="EMBL" id="BAAAHH010000004">
    <property type="protein sequence ID" value="GAA0943471.1"/>
    <property type="molecule type" value="Genomic_DNA"/>
</dbReference>
<comment type="caution">
    <text evidence="7">The sequence shown here is derived from an EMBL/GenBank/DDBJ whole genome shotgun (WGS) entry which is preliminary data.</text>
</comment>
<dbReference type="InterPro" id="IPR036259">
    <property type="entry name" value="MFS_trans_sf"/>
</dbReference>
<dbReference type="PROSITE" id="PS00216">
    <property type="entry name" value="SUGAR_TRANSPORT_1"/>
    <property type="match status" value="1"/>
</dbReference>
<feature type="transmembrane region" description="Helical" evidence="5">
    <location>
        <begin position="112"/>
        <end position="130"/>
    </location>
</feature>